<dbReference type="InterPro" id="IPR000238">
    <property type="entry name" value="RbfA"/>
</dbReference>
<sequence length="161" mass="17517">MPKRAQGAAGPTQRQLRVGEQIRQVLAELLMRGETHDPELDGRPVTVSEVRMTPDLRTATAYVSPLGLDSDGAQVVIKALARSAAQLQRGIGRQVSLKFTPRLLFRLDTGFDYAAHIDRLLAKPVIRRDLDEDGLDEDGSDAEADAGGDDARDDDARRGEG</sequence>
<dbReference type="PROSITE" id="PS01319">
    <property type="entry name" value="RBFA"/>
    <property type="match status" value="1"/>
</dbReference>
<name>A0ABU9YH74_9PROT</name>
<comment type="function">
    <text evidence="2">One of several proteins that assist in the late maturation steps of the functional core of the 30S ribosomal subunit. Associates with free 30S ribosomal subunits (but not with 30S subunits that are part of 70S ribosomes or polysomes). Required for efficient processing of 16S rRNA. May interact with the 5'-terminal helix region of 16S rRNA.</text>
</comment>
<evidence type="ECO:0000313" key="4">
    <source>
        <dbReference type="EMBL" id="MEN2988147.1"/>
    </source>
</evidence>
<dbReference type="HAMAP" id="MF_00003">
    <property type="entry name" value="RbfA"/>
    <property type="match status" value="1"/>
</dbReference>
<feature type="compositionally biased region" description="Acidic residues" evidence="3">
    <location>
        <begin position="131"/>
        <end position="153"/>
    </location>
</feature>
<dbReference type="Proteomes" id="UP001413721">
    <property type="component" value="Unassembled WGS sequence"/>
</dbReference>
<dbReference type="InterPro" id="IPR015946">
    <property type="entry name" value="KH_dom-like_a/b"/>
</dbReference>
<reference evidence="4 5" key="1">
    <citation type="submission" date="2024-03" db="EMBL/GenBank/DDBJ databases">
        <title>High-quality draft genome sequencing of Tistrella sp. BH-R2-4.</title>
        <authorList>
            <person name="Dong C."/>
        </authorList>
    </citation>
    <scope>NUCLEOTIDE SEQUENCE [LARGE SCALE GENOMIC DNA]</scope>
    <source>
        <strain evidence="4 5">BH-R2-4</strain>
    </source>
</reference>
<dbReference type="InterPro" id="IPR020053">
    <property type="entry name" value="Ribosome-bd_factorA_CS"/>
</dbReference>
<proteinExistence type="inferred from homology"/>
<feature type="region of interest" description="Disordered" evidence="3">
    <location>
        <begin position="131"/>
        <end position="161"/>
    </location>
</feature>
<keyword evidence="5" id="KW-1185">Reference proteome</keyword>
<keyword evidence="2" id="KW-0963">Cytoplasm</keyword>
<gene>
    <name evidence="2 4" type="primary">rbfA</name>
    <name evidence="4" type="ORF">WG926_07510</name>
</gene>
<dbReference type="PANTHER" id="PTHR33515:SF1">
    <property type="entry name" value="RIBOSOME-BINDING FACTOR A, CHLOROPLASTIC-RELATED"/>
    <property type="match status" value="1"/>
</dbReference>
<protein>
    <recommendedName>
        <fullName evidence="2">Ribosome-binding factor A</fullName>
    </recommendedName>
</protein>
<dbReference type="NCBIfam" id="NF001802">
    <property type="entry name" value="PRK00521.2-5"/>
    <property type="match status" value="1"/>
</dbReference>
<dbReference type="Gene3D" id="3.30.300.20">
    <property type="match status" value="1"/>
</dbReference>
<dbReference type="InterPro" id="IPR023799">
    <property type="entry name" value="RbfA_dom_sf"/>
</dbReference>
<dbReference type="Pfam" id="PF02033">
    <property type="entry name" value="RBFA"/>
    <property type="match status" value="1"/>
</dbReference>
<evidence type="ECO:0000256" key="3">
    <source>
        <dbReference type="SAM" id="MobiDB-lite"/>
    </source>
</evidence>
<dbReference type="EMBL" id="JBBKTW010000002">
    <property type="protein sequence ID" value="MEN2988147.1"/>
    <property type="molecule type" value="Genomic_DNA"/>
</dbReference>
<comment type="caution">
    <text evidence="4">The sequence shown here is derived from an EMBL/GenBank/DDBJ whole genome shotgun (WGS) entry which is preliminary data.</text>
</comment>
<comment type="subcellular location">
    <subcellularLocation>
        <location evidence="2">Cytoplasm</location>
    </subcellularLocation>
</comment>
<comment type="similarity">
    <text evidence="2">Belongs to the RbfA family.</text>
</comment>
<accession>A0ABU9YH74</accession>
<evidence type="ECO:0000256" key="2">
    <source>
        <dbReference type="HAMAP-Rule" id="MF_00003"/>
    </source>
</evidence>
<dbReference type="RefSeq" id="WP_345935538.1">
    <property type="nucleotide sequence ID" value="NZ_JBBKTV010000013.1"/>
</dbReference>
<dbReference type="PANTHER" id="PTHR33515">
    <property type="entry name" value="RIBOSOME-BINDING FACTOR A, CHLOROPLASTIC-RELATED"/>
    <property type="match status" value="1"/>
</dbReference>
<evidence type="ECO:0000256" key="1">
    <source>
        <dbReference type="ARBA" id="ARBA00022517"/>
    </source>
</evidence>
<organism evidence="4 5">
    <name type="scientific">Tistrella arctica</name>
    <dbReference type="NCBI Taxonomy" id="3133430"/>
    <lineage>
        <taxon>Bacteria</taxon>
        <taxon>Pseudomonadati</taxon>
        <taxon>Pseudomonadota</taxon>
        <taxon>Alphaproteobacteria</taxon>
        <taxon>Geminicoccales</taxon>
        <taxon>Geminicoccaceae</taxon>
        <taxon>Tistrella</taxon>
    </lineage>
</organism>
<keyword evidence="1 2" id="KW-0690">Ribosome biogenesis</keyword>
<dbReference type="SUPFAM" id="SSF89919">
    <property type="entry name" value="Ribosome-binding factor A, RbfA"/>
    <property type="match status" value="1"/>
</dbReference>
<evidence type="ECO:0000313" key="5">
    <source>
        <dbReference type="Proteomes" id="UP001413721"/>
    </source>
</evidence>
<comment type="subunit">
    <text evidence="2">Monomer. Binds 30S ribosomal subunits, but not 50S ribosomal subunits or 70S ribosomes.</text>
</comment>